<evidence type="ECO:0000256" key="1">
    <source>
        <dbReference type="ARBA" id="ARBA00022490"/>
    </source>
</evidence>
<dbReference type="PIRSF" id="PIRSF029038">
    <property type="entry name" value="Mtase_YbiN_prd"/>
    <property type="match status" value="1"/>
</dbReference>
<comment type="similarity">
    <text evidence="6">Belongs to the methyltransferase superfamily. METTL16/RlmF family.</text>
</comment>
<dbReference type="HAMAP" id="MF_01848">
    <property type="entry name" value="23SrRNA_methyltr_F"/>
    <property type="match status" value="1"/>
</dbReference>
<dbReference type="SUPFAM" id="SSF53335">
    <property type="entry name" value="S-adenosyl-L-methionine-dependent methyltransferases"/>
    <property type="match status" value="1"/>
</dbReference>
<accession>A0AAU7BWM0</accession>
<dbReference type="InterPro" id="IPR016909">
    <property type="entry name" value="rRNA_lsu_MeTfrase_F"/>
</dbReference>
<gene>
    <name evidence="6 7" type="primary">rlmF</name>
    <name evidence="7" type="ORF">ABGB03_05475</name>
</gene>
<dbReference type="AlphaFoldDB" id="A0AAU7BWM0"/>
<dbReference type="GO" id="GO:0005737">
    <property type="term" value="C:cytoplasm"/>
    <property type="evidence" value="ECO:0007669"/>
    <property type="project" value="UniProtKB-SubCell"/>
</dbReference>
<keyword evidence="2 6" id="KW-0698">rRNA processing</keyword>
<keyword evidence="5 6" id="KW-0949">S-adenosyl-L-methionine</keyword>
<evidence type="ECO:0000256" key="2">
    <source>
        <dbReference type="ARBA" id="ARBA00022552"/>
    </source>
</evidence>
<reference evidence="7" key="1">
    <citation type="submission" date="2024-05" db="EMBL/GenBank/DDBJ databases">
        <title>Pontimicrobium maritimus sp. nov., isolated form sea water.</title>
        <authorList>
            <person name="Muhammad N."/>
            <person name="Vuong T.Q."/>
            <person name="Han H.L."/>
            <person name="Kim S.-G."/>
        </authorList>
    </citation>
    <scope>NUCLEOTIDE SEQUENCE</scope>
    <source>
        <strain evidence="7">SW4</strain>
    </source>
</reference>
<dbReference type="GO" id="GO:0070475">
    <property type="term" value="P:rRNA base methylation"/>
    <property type="evidence" value="ECO:0007669"/>
    <property type="project" value="TreeGrafter"/>
</dbReference>
<evidence type="ECO:0000256" key="4">
    <source>
        <dbReference type="ARBA" id="ARBA00022679"/>
    </source>
</evidence>
<evidence type="ECO:0000256" key="6">
    <source>
        <dbReference type="HAMAP-Rule" id="MF_01848"/>
    </source>
</evidence>
<keyword evidence="3 6" id="KW-0489">Methyltransferase</keyword>
<proteinExistence type="inferred from homology"/>
<dbReference type="PANTHER" id="PTHR13393">
    <property type="entry name" value="SAM-DEPENDENT METHYLTRANSFERASE"/>
    <property type="match status" value="1"/>
</dbReference>
<name>A0AAU7BWM0_9FLAO</name>
<dbReference type="EC" id="2.1.1.181" evidence="6"/>
<comment type="catalytic activity">
    <reaction evidence="6">
        <text>adenosine(1618) in 23S rRNA + S-adenosyl-L-methionine = N(6)-methyladenosine(1618) in 23S rRNA + S-adenosyl-L-homocysteine + H(+)</text>
        <dbReference type="Rhea" id="RHEA:16497"/>
        <dbReference type="Rhea" id="RHEA-COMP:10229"/>
        <dbReference type="Rhea" id="RHEA-COMP:10231"/>
        <dbReference type="ChEBI" id="CHEBI:15378"/>
        <dbReference type="ChEBI" id="CHEBI:57856"/>
        <dbReference type="ChEBI" id="CHEBI:59789"/>
        <dbReference type="ChEBI" id="CHEBI:74411"/>
        <dbReference type="ChEBI" id="CHEBI:74449"/>
        <dbReference type="EC" id="2.1.1.181"/>
    </reaction>
</comment>
<evidence type="ECO:0000313" key="7">
    <source>
        <dbReference type="EMBL" id="XBG62354.1"/>
    </source>
</evidence>
<dbReference type="RefSeq" id="WP_347925513.1">
    <property type="nucleotide sequence ID" value="NZ_CP157199.1"/>
</dbReference>
<evidence type="ECO:0000256" key="5">
    <source>
        <dbReference type="ARBA" id="ARBA00022691"/>
    </source>
</evidence>
<organism evidence="7">
    <name type="scientific">Pontimicrobium sp. SW4</name>
    <dbReference type="NCBI Taxonomy" id="3153519"/>
    <lineage>
        <taxon>Bacteria</taxon>
        <taxon>Pseudomonadati</taxon>
        <taxon>Bacteroidota</taxon>
        <taxon>Flavobacteriia</taxon>
        <taxon>Flavobacteriales</taxon>
        <taxon>Flavobacteriaceae</taxon>
        <taxon>Pontimicrobium</taxon>
    </lineage>
</organism>
<dbReference type="EMBL" id="CP157199">
    <property type="protein sequence ID" value="XBG62354.1"/>
    <property type="molecule type" value="Genomic_DNA"/>
</dbReference>
<dbReference type="Gene3D" id="3.40.50.150">
    <property type="entry name" value="Vaccinia Virus protein VP39"/>
    <property type="match status" value="1"/>
</dbReference>
<protein>
    <recommendedName>
        <fullName evidence="6">Ribosomal RNA large subunit methyltransferase F</fullName>
        <ecNumber evidence="6">2.1.1.181</ecNumber>
    </recommendedName>
    <alternativeName>
        <fullName evidence="6">23S rRNA mA1618 methyltransferase</fullName>
    </alternativeName>
    <alternativeName>
        <fullName evidence="6">rRNA adenine N-6-methyltransferase</fullName>
    </alternativeName>
</protein>
<evidence type="ECO:0000256" key="3">
    <source>
        <dbReference type="ARBA" id="ARBA00022603"/>
    </source>
</evidence>
<dbReference type="NCBIfam" id="NF008725">
    <property type="entry name" value="PRK11727.1"/>
    <property type="match status" value="1"/>
</dbReference>
<comment type="function">
    <text evidence="6">Specifically methylates the adenine in position 1618 of 23S rRNA.</text>
</comment>
<comment type="subcellular location">
    <subcellularLocation>
        <location evidence="6">Cytoplasm</location>
    </subcellularLocation>
</comment>
<dbReference type="InterPro" id="IPR010286">
    <property type="entry name" value="METTL16/RlmF"/>
</dbReference>
<dbReference type="GO" id="GO:0052907">
    <property type="term" value="F:23S rRNA (adenine(1618)-N(6))-methyltransferase activity"/>
    <property type="evidence" value="ECO:0007669"/>
    <property type="project" value="UniProtKB-EC"/>
</dbReference>
<dbReference type="InterPro" id="IPR029063">
    <property type="entry name" value="SAM-dependent_MTases_sf"/>
</dbReference>
<sequence>MHKNNKHQKNYDFEKLSQSVPELKPYIFKNDYGTLTIDFANPEAVKLLNKALLKTYYAVDYWEFQDDHLCPPIPGRVDYIHYLADLLKNFKSPNPIKVLDVGTGATCIYPLLGYSVYNWSFVSTDVDVKALKNAQIIIDKNNLASNIELRLQTNNAHILKGIIKLTDAFTLSMCNPPFYKSEQEATEATIRKLKGLKMEHAIPIRNFSGTANELWYQGGEKAFLHNYLYESSLFKTNNFWYTSLVSNKDLVKSMQKSLKKLGAKEVKVISMEQGNKVSRVVAWTFLTSEQQKDWRL</sequence>
<keyword evidence="1 6" id="KW-0963">Cytoplasm</keyword>
<dbReference type="PANTHER" id="PTHR13393:SF0">
    <property type="entry name" value="RNA N6-ADENOSINE-METHYLTRANSFERASE METTL16"/>
    <property type="match status" value="1"/>
</dbReference>
<keyword evidence="4 6" id="KW-0808">Transferase</keyword>
<dbReference type="Pfam" id="PF05971">
    <property type="entry name" value="Methyltransf_10"/>
    <property type="match status" value="1"/>
</dbReference>